<dbReference type="InterPro" id="IPR008927">
    <property type="entry name" value="6-PGluconate_DH-like_C_sf"/>
</dbReference>
<dbReference type="AlphaFoldDB" id="A0A7X5ZKN8"/>
<keyword evidence="7" id="KW-1185">Reference proteome</keyword>
<organism evidence="6 7">
    <name type="scientific">Luteibacter anthropi</name>
    <dbReference type="NCBI Taxonomy" id="564369"/>
    <lineage>
        <taxon>Bacteria</taxon>
        <taxon>Pseudomonadati</taxon>
        <taxon>Pseudomonadota</taxon>
        <taxon>Gammaproteobacteria</taxon>
        <taxon>Lysobacterales</taxon>
        <taxon>Rhodanobacteraceae</taxon>
        <taxon>Luteibacter</taxon>
    </lineage>
</organism>
<dbReference type="SUPFAM" id="SSF51735">
    <property type="entry name" value="NAD(P)-binding Rossmann-fold domains"/>
    <property type="match status" value="1"/>
</dbReference>
<feature type="domain" description="6-phosphogluconate dehydrogenase NADP-binding" evidence="4">
    <location>
        <begin position="2"/>
        <end position="162"/>
    </location>
</feature>
<reference evidence="6 7" key="1">
    <citation type="submission" date="2020-03" db="EMBL/GenBank/DDBJ databases">
        <authorList>
            <person name="Lai Q."/>
        </authorList>
    </citation>
    <scope>NUCLEOTIDE SEQUENCE [LARGE SCALE GENOMIC DNA]</scope>
    <source>
        <strain evidence="6 7">CCUG 25036</strain>
    </source>
</reference>
<dbReference type="InterPro" id="IPR015815">
    <property type="entry name" value="HIBADH-related"/>
</dbReference>
<dbReference type="PANTHER" id="PTHR43580:SF2">
    <property type="entry name" value="CYTOKINE-LIKE NUCLEAR FACTOR N-PAC"/>
    <property type="match status" value="1"/>
</dbReference>
<dbReference type="PANTHER" id="PTHR43580">
    <property type="entry name" value="OXIDOREDUCTASE GLYR1-RELATED"/>
    <property type="match status" value="1"/>
</dbReference>
<accession>A0A7X5ZKN8</accession>
<dbReference type="InterPro" id="IPR036291">
    <property type="entry name" value="NAD(P)-bd_dom_sf"/>
</dbReference>
<dbReference type="InterPro" id="IPR006115">
    <property type="entry name" value="6PGDH_NADP-bd"/>
</dbReference>
<feature type="active site" evidence="3">
    <location>
        <position position="171"/>
    </location>
</feature>
<dbReference type="GO" id="GO:0051287">
    <property type="term" value="F:NAD binding"/>
    <property type="evidence" value="ECO:0007669"/>
    <property type="project" value="InterPro"/>
</dbReference>
<dbReference type="InterPro" id="IPR029154">
    <property type="entry name" value="HIBADH-like_NADP-bd"/>
</dbReference>
<dbReference type="Gene3D" id="3.40.50.720">
    <property type="entry name" value="NAD(P)-binding Rossmann-like Domain"/>
    <property type="match status" value="1"/>
</dbReference>
<dbReference type="SUPFAM" id="SSF48179">
    <property type="entry name" value="6-phosphogluconate dehydrogenase C-terminal domain-like"/>
    <property type="match status" value="1"/>
</dbReference>
<feature type="domain" description="3-hydroxyisobutyrate dehydrogenase-like NAD-binding" evidence="5">
    <location>
        <begin position="165"/>
        <end position="283"/>
    </location>
</feature>
<dbReference type="Proteomes" id="UP000490980">
    <property type="component" value="Unassembled WGS sequence"/>
</dbReference>
<dbReference type="InterPro" id="IPR051265">
    <property type="entry name" value="HIBADH-related_NP60_sf"/>
</dbReference>
<dbReference type="Gene3D" id="1.10.1040.10">
    <property type="entry name" value="N-(1-d-carboxylethyl)-l-norvaline Dehydrogenase, domain 2"/>
    <property type="match status" value="1"/>
</dbReference>
<evidence type="ECO:0000256" key="2">
    <source>
        <dbReference type="ARBA" id="ARBA00023027"/>
    </source>
</evidence>
<dbReference type="Pfam" id="PF14833">
    <property type="entry name" value="NAD_binding_11"/>
    <property type="match status" value="1"/>
</dbReference>
<evidence type="ECO:0000256" key="3">
    <source>
        <dbReference type="PIRSR" id="PIRSR000103-1"/>
    </source>
</evidence>
<evidence type="ECO:0000259" key="5">
    <source>
        <dbReference type="Pfam" id="PF14833"/>
    </source>
</evidence>
<dbReference type="PIRSF" id="PIRSF000103">
    <property type="entry name" value="HIBADH"/>
    <property type="match status" value="1"/>
</dbReference>
<name>A0A7X5ZKN8_9GAMM</name>
<keyword evidence="2" id="KW-0520">NAD</keyword>
<dbReference type="GO" id="GO:0050661">
    <property type="term" value="F:NADP binding"/>
    <property type="evidence" value="ECO:0007669"/>
    <property type="project" value="InterPro"/>
</dbReference>
<dbReference type="GO" id="GO:0016491">
    <property type="term" value="F:oxidoreductase activity"/>
    <property type="evidence" value="ECO:0007669"/>
    <property type="project" value="UniProtKB-KW"/>
</dbReference>
<gene>
    <name evidence="6" type="ORF">HBF25_21620</name>
</gene>
<dbReference type="EMBL" id="JAARLZ010000018">
    <property type="protein sequence ID" value="NII08991.1"/>
    <property type="molecule type" value="Genomic_DNA"/>
</dbReference>
<comment type="caution">
    <text evidence="6">The sequence shown here is derived from an EMBL/GenBank/DDBJ whole genome shotgun (WGS) entry which is preliminary data.</text>
</comment>
<dbReference type="RefSeq" id="WP_166952830.1">
    <property type="nucleotide sequence ID" value="NZ_JAARLZ010000018.1"/>
</dbReference>
<sequence length="292" mass="30426">MKVTFLGLGGMGRRMCARLIAAGHEVTVWNRTRNDEIDASVRGAAWAATPRDAVKGAEYVIAMLSDDVVSKHVWMDASDGALHGIASDTIAIDSSTLSPAWIRELGEAAAARHVRFIEAPVSGSLPQAEAGQLVYLVGGDEETCAATAPLLLHMGSTVKRVGPLGCGALTKLATNTMLGVQVTALAEISGMLSKAGVDAAPIFDAMAATPVWSVIAGRIMASITAGDFKPMFPVRLIDKDFNYTVAECGSASDAPTIAAARDVFDRALAEGMGDLHMTAVVKLFAEIPSAGK</sequence>
<evidence type="ECO:0000259" key="4">
    <source>
        <dbReference type="Pfam" id="PF03446"/>
    </source>
</evidence>
<evidence type="ECO:0000256" key="1">
    <source>
        <dbReference type="ARBA" id="ARBA00023002"/>
    </source>
</evidence>
<evidence type="ECO:0000313" key="6">
    <source>
        <dbReference type="EMBL" id="NII08991.1"/>
    </source>
</evidence>
<protein>
    <submittedName>
        <fullName evidence="6">NAD(P)-dependent oxidoreductase</fullName>
    </submittedName>
</protein>
<evidence type="ECO:0000313" key="7">
    <source>
        <dbReference type="Proteomes" id="UP000490980"/>
    </source>
</evidence>
<keyword evidence="1" id="KW-0560">Oxidoreductase</keyword>
<proteinExistence type="predicted"/>
<dbReference type="Pfam" id="PF03446">
    <property type="entry name" value="NAD_binding_2"/>
    <property type="match status" value="1"/>
</dbReference>
<dbReference type="InterPro" id="IPR013328">
    <property type="entry name" value="6PGD_dom2"/>
</dbReference>